<keyword evidence="3" id="KW-1185">Reference proteome</keyword>
<dbReference type="AlphaFoldDB" id="F4SDG7"/>
<dbReference type="HOGENOM" id="CLU_183185_0_0_1"/>
<protein>
    <submittedName>
        <fullName evidence="2">Secreted protein</fullName>
    </submittedName>
</protein>
<name>F4SDG7_MELLP</name>
<accession>F4SDG7</accession>
<feature type="signal peptide" evidence="1">
    <location>
        <begin position="1"/>
        <end position="25"/>
    </location>
</feature>
<feature type="chain" id="PRO_5003322163" evidence="1">
    <location>
        <begin position="26"/>
        <end position="96"/>
    </location>
</feature>
<evidence type="ECO:0000313" key="2">
    <source>
        <dbReference type="EMBL" id="EGF97311.1"/>
    </source>
</evidence>
<proteinExistence type="predicted"/>
<dbReference type="RefSeq" id="XP_007419420.1">
    <property type="nucleotide sequence ID" value="XM_007419358.1"/>
</dbReference>
<dbReference type="KEGG" id="mlr:MELLADRAFT_124252"/>
<gene>
    <name evidence="2" type="ORF">MELLADRAFT_124252</name>
</gene>
<dbReference type="Proteomes" id="UP000001072">
    <property type="component" value="Unassembled WGS sequence"/>
</dbReference>
<dbReference type="GeneID" id="18926705"/>
<dbReference type="VEuPathDB" id="FungiDB:MELLADRAFT_124252"/>
<dbReference type="InParanoid" id="F4SDG7"/>
<keyword evidence="1" id="KW-0732">Signal</keyword>
<dbReference type="EMBL" id="GL883255">
    <property type="protein sequence ID" value="EGF97311.1"/>
    <property type="molecule type" value="Genomic_DNA"/>
</dbReference>
<sequence>MIGIQLRKMVLLSLILSISIVPMMCEFVEDAEDIQGFTRFSRSRSQFEEEANGLRNNREDDPEATRCAGITCILDGRCTKESCGGCNNDNFCNKKK</sequence>
<evidence type="ECO:0000256" key="1">
    <source>
        <dbReference type="SAM" id="SignalP"/>
    </source>
</evidence>
<organism evidence="3">
    <name type="scientific">Melampsora larici-populina (strain 98AG31 / pathotype 3-4-7)</name>
    <name type="common">Poplar leaf rust fungus</name>
    <dbReference type="NCBI Taxonomy" id="747676"/>
    <lineage>
        <taxon>Eukaryota</taxon>
        <taxon>Fungi</taxon>
        <taxon>Dikarya</taxon>
        <taxon>Basidiomycota</taxon>
        <taxon>Pucciniomycotina</taxon>
        <taxon>Pucciniomycetes</taxon>
        <taxon>Pucciniales</taxon>
        <taxon>Melampsoraceae</taxon>
        <taxon>Melampsora</taxon>
    </lineage>
</organism>
<reference evidence="3" key="1">
    <citation type="journal article" date="2011" name="Proc. Natl. Acad. Sci. U.S.A.">
        <title>Obligate biotrophy features unraveled by the genomic analysis of rust fungi.</title>
        <authorList>
            <person name="Duplessis S."/>
            <person name="Cuomo C.A."/>
            <person name="Lin Y.-C."/>
            <person name="Aerts A."/>
            <person name="Tisserant E."/>
            <person name="Veneault-Fourrey C."/>
            <person name="Joly D.L."/>
            <person name="Hacquard S."/>
            <person name="Amselem J."/>
            <person name="Cantarel B.L."/>
            <person name="Chiu R."/>
            <person name="Coutinho P.M."/>
            <person name="Feau N."/>
            <person name="Field M."/>
            <person name="Frey P."/>
            <person name="Gelhaye E."/>
            <person name="Goldberg J."/>
            <person name="Grabherr M.G."/>
            <person name="Kodira C.D."/>
            <person name="Kohler A."/>
            <person name="Kuees U."/>
            <person name="Lindquist E.A."/>
            <person name="Lucas S.M."/>
            <person name="Mago R."/>
            <person name="Mauceli E."/>
            <person name="Morin E."/>
            <person name="Murat C."/>
            <person name="Pangilinan J.L."/>
            <person name="Park R."/>
            <person name="Pearson M."/>
            <person name="Quesneville H."/>
            <person name="Rouhier N."/>
            <person name="Sakthikumar S."/>
            <person name="Salamov A.A."/>
            <person name="Schmutz J."/>
            <person name="Selles B."/>
            <person name="Shapiro H."/>
            <person name="Tanguay P."/>
            <person name="Tuskan G.A."/>
            <person name="Henrissat B."/>
            <person name="Van de Peer Y."/>
            <person name="Rouze P."/>
            <person name="Ellis J.G."/>
            <person name="Dodds P.N."/>
            <person name="Schein J.E."/>
            <person name="Zhong S."/>
            <person name="Hamelin R.C."/>
            <person name="Grigoriev I.V."/>
            <person name="Szabo L.J."/>
            <person name="Martin F."/>
        </authorList>
    </citation>
    <scope>NUCLEOTIDE SEQUENCE [LARGE SCALE GENOMIC DNA]</scope>
    <source>
        <strain evidence="3">98AG31 / pathotype 3-4-7</strain>
    </source>
</reference>
<evidence type="ECO:0000313" key="3">
    <source>
        <dbReference type="Proteomes" id="UP000001072"/>
    </source>
</evidence>